<gene>
    <name evidence="2" type="ORF">FISHEDRAFT_25095</name>
</gene>
<dbReference type="EMBL" id="KN882024">
    <property type="protein sequence ID" value="KIY46748.1"/>
    <property type="molecule type" value="Genomic_DNA"/>
</dbReference>
<feature type="non-terminal residue" evidence="2">
    <location>
        <position position="139"/>
    </location>
</feature>
<dbReference type="Proteomes" id="UP000054144">
    <property type="component" value="Unassembled WGS sequence"/>
</dbReference>
<evidence type="ECO:0000313" key="2">
    <source>
        <dbReference type="EMBL" id="KIY46748.1"/>
    </source>
</evidence>
<dbReference type="AlphaFoldDB" id="A0A0D7A7E8"/>
<organism evidence="2 3">
    <name type="scientific">Fistulina hepatica ATCC 64428</name>
    <dbReference type="NCBI Taxonomy" id="1128425"/>
    <lineage>
        <taxon>Eukaryota</taxon>
        <taxon>Fungi</taxon>
        <taxon>Dikarya</taxon>
        <taxon>Basidiomycota</taxon>
        <taxon>Agaricomycotina</taxon>
        <taxon>Agaricomycetes</taxon>
        <taxon>Agaricomycetidae</taxon>
        <taxon>Agaricales</taxon>
        <taxon>Fistulinaceae</taxon>
        <taxon>Fistulina</taxon>
    </lineage>
</organism>
<name>A0A0D7A7E8_9AGAR</name>
<evidence type="ECO:0000313" key="3">
    <source>
        <dbReference type="Proteomes" id="UP000054144"/>
    </source>
</evidence>
<evidence type="ECO:0000256" key="1">
    <source>
        <dbReference type="SAM" id="MobiDB-lite"/>
    </source>
</evidence>
<keyword evidence="3" id="KW-1185">Reference proteome</keyword>
<sequence>ASPVSSIGTVYEKDQTTQSDEECGDEELERKIFKQMRLDQPTAYEEQANKDPLLHPPNPTVYPQAFALFTQNVQNNLRRMVQELEENELFEQTLLRGPERAIDEIEVQPSASDIDVLMRNMMVVPSTSNTADGPWNNKG</sequence>
<accession>A0A0D7A7E8</accession>
<feature type="non-terminal residue" evidence="2">
    <location>
        <position position="1"/>
    </location>
</feature>
<dbReference type="OrthoDB" id="3227715at2759"/>
<protein>
    <submittedName>
        <fullName evidence="2">Uncharacterized protein</fullName>
    </submittedName>
</protein>
<feature type="region of interest" description="Disordered" evidence="1">
    <location>
        <begin position="1"/>
        <end position="24"/>
    </location>
</feature>
<proteinExistence type="predicted"/>
<reference evidence="2 3" key="1">
    <citation type="journal article" date="2015" name="Fungal Genet. Biol.">
        <title>Evolution of novel wood decay mechanisms in Agaricales revealed by the genome sequences of Fistulina hepatica and Cylindrobasidium torrendii.</title>
        <authorList>
            <person name="Floudas D."/>
            <person name="Held B.W."/>
            <person name="Riley R."/>
            <person name="Nagy L.G."/>
            <person name="Koehler G."/>
            <person name="Ransdell A.S."/>
            <person name="Younus H."/>
            <person name="Chow J."/>
            <person name="Chiniquy J."/>
            <person name="Lipzen A."/>
            <person name="Tritt A."/>
            <person name="Sun H."/>
            <person name="Haridas S."/>
            <person name="LaButti K."/>
            <person name="Ohm R.A."/>
            <person name="Kues U."/>
            <person name="Blanchette R.A."/>
            <person name="Grigoriev I.V."/>
            <person name="Minto R.E."/>
            <person name="Hibbett D.S."/>
        </authorList>
    </citation>
    <scope>NUCLEOTIDE SEQUENCE [LARGE SCALE GENOMIC DNA]</scope>
    <source>
        <strain evidence="2 3">ATCC 64428</strain>
    </source>
</reference>